<comment type="caution">
    <text evidence="4">The sequence shown here is derived from an EMBL/GenBank/DDBJ whole genome shotgun (WGS) entry which is preliminary data.</text>
</comment>
<evidence type="ECO:0000256" key="1">
    <source>
        <dbReference type="PROSITE-ProRule" id="PRU00042"/>
    </source>
</evidence>
<organism evidence="4 5">
    <name type="scientific">Meganyctiphanes norvegica</name>
    <name type="common">Northern krill</name>
    <name type="synonym">Thysanopoda norvegica</name>
    <dbReference type="NCBI Taxonomy" id="48144"/>
    <lineage>
        <taxon>Eukaryota</taxon>
        <taxon>Metazoa</taxon>
        <taxon>Ecdysozoa</taxon>
        <taxon>Arthropoda</taxon>
        <taxon>Crustacea</taxon>
        <taxon>Multicrustacea</taxon>
        <taxon>Malacostraca</taxon>
        <taxon>Eumalacostraca</taxon>
        <taxon>Eucarida</taxon>
        <taxon>Euphausiacea</taxon>
        <taxon>Euphausiidae</taxon>
        <taxon>Meganyctiphanes</taxon>
    </lineage>
</organism>
<keyword evidence="1" id="KW-0862">Zinc</keyword>
<dbReference type="SMART" id="SM00355">
    <property type="entry name" value="ZnF_C2H2"/>
    <property type="match status" value="2"/>
</dbReference>
<accession>A0AAV2Q5J6</accession>
<dbReference type="InterPro" id="IPR013087">
    <property type="entry name" value="Znf_C2H2_type"/>
</dbReference>
<sequence>MGKNSNDLKSYRKKINRKKGRPCKKTPAKKSKCSISNTQVKFGSAALGKICNMGKNNKIYTQKGWGEFQLIFGNRIPDKTESSDIGRTLKYTYLSMALQQDNVIVLEQKLEHLQLKPKKQIELTTTANGDCNEENTRNECPECEYKLTGGITMLEHLVTHAREYFVCKICYAEYFDTLELRKHMMSHTSYKPFACTDCDFLCATQK</sequence>
<dbReference type="SUPFAM" id="SSF57667">
    <property type="entry name" value="beta-beta-alpha zinc fingers"/>
    <property type="match status" value="1"/>
</dbReference>
<evidence type="ECO:0000259" key="3">
    <source>
        <dbReference type="PROSITE" id="PS50157"/>
    </source>
</evidence>
<evidence type="ECO:0000313" key="5">
    <source>
        <dbReference type="Proteomes" id="UP001497623"/>
    </source>
</evidence>
<feature type="region of interest" description="Disordered" evidence="2">
    <location>
        <begin position="1"/>
        <end position="30"/>
    </location>
</feature>
<keyword evidence="1" id="KW-0479">Metal-binding</keyword>
<dbReference type="GO" id="GO:0008270">
    <property type="term" value="F:zinc ion binding"/>
    <property type="evidence" value="ECO:0007669"/>
    <property type="project" value="UniProtKB-KW"/>
</dbReference>
<dbReference type="PROSITE" id="PS00028">
    <property type="entry name" value="ZINC_FINGER_C2H2_1"/>
    <property type="match status" value="2"/>
</dbReference>
<dbReference type="EMBL" id="CAXKWB010003558">
    <property type="protein sequence ID" value="CAL4069493.1"/>
    <property type="molecule type" value="Genomic_DNA"/>
</dbReference>
<evidence type="ECO:0000313" key="4">
    <source>
        <dbReference type="EMBL" id="CAL4069493.1"/>
    </source>
</evidence>
<dbReference type="InterPro" id="IPR036236">
    <property type="entry name" value="Znf_C2H2_sf"/>
</dbReference>
<keyword evidence="1" id="KW-0863">Zinc-finger</keyword>
<evidence type="ECO:0000256" key="2">
    <source>
        <dbReference type="SAM" id="MobiDB-lite"/>
    </source>
</evidence>
<protein>
    <recommendedName>
        <fullName evidence="3">C2H2-type domain-containing protein</fullName>
    </recommendedName>
</protein>
<dbReference type="Gene3D" id="3.30.160.60">
    <property type="entry name" value="Classic Zinc Finger"/>
    <property type="match status" value="1"/>
</dbReference>
<dbReference type="PROSITE" id="PS50157">
    <property type="entry name" value="ZINC_FINGER_C2H2_2"/>
    <property type="match status" value="1"/>
</dbReference>
<feature type="compositionally biased region" description="Basic residues" evidence="2">
    <location>
        <begin position="11"/>
        <end position="30"/>
    </location>
</feature>
<gene>
    <name evidence="4" type="ORF">MNOR_LOCUS7889</name>
</gene>
<dbReference type="AlphaFoldDB" id="A0AAV2Q5J6"/>
<dbReference type="Proteomes" id="UP001497623">
    <property type="component" value="Unassembled WGS sequence"/>
</dbReference>
<name>A0AAV2Q5J6_MEGNR</name>
<keyword evidence="5" id="KW-1185">Reference proteome</keyword>
<proteinExistence type="predicted"/>
<reference evidence="4 5" key="1">
    <citation type="submission" date="2024-05" db="EMBL/GenBank/DDBJ databases">
        <authorList>
            <person name="Wallberg A."/>
        </authorList>
    </citation>
    <scope>NUCLEOTIDE SEQUENCE [LARGE SCALE GENOMIC DNA]</scope>
</reference>
<feature type="domain" description="C2H2-type" evidence="3">
    <location>
        <begin position="165"/>
        <end position="192"/>
    </location>
</feature>